<dbReference type="Gene3D" id="1.20.58.290">
    <property type="entry name" value="Hypothetical membrane protein ta0354_69_121"/>
    <property type="match status" value="1"/>
</dbReference>
<dbReference type="GeneID" id="7271830"/>
<accession>B8GFK4</accession>
<dbReference type="Pfam" id="PF04289">
    <property type="entry name" value="DUF447_N"/>
    <property type="match status" value="1"/>
</dbReference>
<evidence type="ECO:0000313" key="4">
    <source>
        <dbReference type="Proteomes" id="UP000002457"/>
    </source>
</evidence>
<proteinExistence type="predicted"/>
<feature type="domain" description="DUF447" evidence="1">
    <location>
        <begin position="6"/>
        <end position="118"/>
    </location>
</feature>
<dbReference type="Pfam" id="PF20766">
    <property type="entry name" value="DUF447_C"/>
    <property type="match status" value="1"/>
</dbReference>
<evidence type="ECO:0000259" key="1">
    <source>
        <dbReference type="Pfam" id="PF04289"/>
    </source>
</evidence>
<dbReference type="RefSeq" id="WP_012617371.1">
    <property type="nucleotide sequence ID" value="NC_011832.1"/>
</dbReference>
<protein>
    <recommendedName>
        <fullName evidence="5">DUF447 family protein</fullName>
    </recommendedName>
</protein>
<dbReference type="Gene3D" id="2.30.110.10">
    <property type="entry name" value="Electron Transport, Fmn-binding Protein, Chain A"/>
    <property type="match status" value="1"/>
</dbReference>
<evidence type="ECO:0008006" key="5">
    <source>
        <dbReference type="Google" id="ProtNLM"/>
    </source>
</evidence>
<gene>
    <name evidence="3" type="ordered locus">Mpal_0685</name>
</gene>
<dbReference type="eggNOG" id="arCOG04458">
    <property type="taxonomic scope" value="Archaea"/>
</dbReference>
<organism evidence="3 4">
    <name type="scientific">Methanosphaerula palustris (strain ATCC BAA-1556 / DSM 19958 / E1-9c)</name>
    <dbReference type="NCBI Taxonomy" id="521011"/>
    <lineage>
        <taxon>Archaea</taxon>
        <taxon>Methanobacteriati</taxon>
        <taxon>Methanobacteriota</taxon>
        <taxon>Stenosarchaea group</taxon>
        <taxon>Methanomicrobia</taxon>
        <taxon>Methanomicrobiales</taxon>
        <taxon>Methanoregulaceae</taxon>
        <taxon>Methanosphaerula</taxon>
    </lineage>
</organism>
<dbReference type="InterPro" id="IPR049288">
    <property type="entry name" value="DUF447_C"/>
</dbReference>
<dbReference type="STRING" id="521011.Mpal_0685"/>
<dbReference type="KEGG" id="mpl:Mpal_0685"/>
<dbReference type="AlphaFoldDB" id="B8GFK4"/>
<dbReference type="InterPro" id="IPR012349">
    <property type="entry name" value="Split_barrel_FMN-bd"/>
</dbReference>
<dbReference type="Proteomes" id="UP000002457">
    <property type="component" value="Chromosome"/>
</dbReference>
<evidence type="ECO:0000313" key="3">
    <source>
        <dbReference type="EMBL" id="ACL16052.1"/>
    </source>
</evidence>
<name>B8GFK4_METPE</name>
<dbReference type="SUPFAM" id="SSF50475">
    <property type="entry name" value="FMN-binding split barrel"/>
    <property type="match status" value="1"/>
</dbReference>
<sequence>MRDGINEVIATIAMNAAPIGIISRAGTLQAALFLTSHTAALVERDRRLVANLTHDPVLYVQTAFSDLAPGAFTQFTVDGVDMCRLADAEAWTAFSVEVVRKTGATLLVHLIPIAEEICDMQVYPVNRGFSSVIEATVHATRYCVNRDPWLKQLIDHHSAIVRRCGGPRELEAMTLLADEINRCLSKS</sequence>
<evidence type="ECO:0000259" key="2">
    <source>
        <dbReference type="Pfam" id="PF20766"/>
    </source>
</evidence>
<keyword evidence="4" id="KW-1185">Reference proteome</keyword>
<dbReference type="EMBL" id="CP001338">
    <property type="protein sequence ID" value="ACL16052.1"/>
    <property type="molecule type" value="Genomic_DNA"/>
</dbReference>
<feature type="domain" description="DUF447" evidence="2">
    <location>
        <begin position="126"/>
        <end position="176"/>
    </location>
</feature>
<dbReference type="HOGENOM" id="CLU_110565_0_0_2"/>
<reference evidence="3 4" key="1">
    <citation type="journal article" date="2015" name="Genome Announc.">
        <title>Complete Genome Sequence of Methanosphaerula palustris E1-9CT, a Hydrogenotrophic Methanogen Isolated from a Minerotrophic Fen Peatland.</title>
        <authorList>
            <person name="Cadillo-Quiroz H."/>
            <person name="Browne P."/>
            <person name="Kyrpides N."/>
            <person name="Woyke T."/>
            <person name="Goodwin L."/>
            <person name="Detter C."/>
            <person name="Yavitt J.B."/>
            <person name="Zinder S.H."/>
        </authorList>
    </citation>
    <scope>NUCLEOTIDE SEQUENCE [LARGE SCALE GENOMIC DNA]</scope>
    <source>
        <strain evidence="4">ATCC BAA-1556 / DSM 19958 / E1-9c</strain>
    </source>
</reference>
<dbReference type="InterPro" id="IPR007386">
    <property type="entry name" value="DUF447_N"/>
</dbReference>